<dbReference type="PANTHER" id="PTHR10666">
    <property type="entry name" value="UBIQUITIN"/>
    <property type="match status" value="1"/>
</dbReference>
<dbReference type="STRING" id="72664.V4KJG2"/>
<evidence type="ECO:0000313" key="3">
    <source>
        <dbReference type="EMBL" id="ESQ30017.1"/>
    </source>
</evidence>
<evidence type="ECO:0000259" key="2">
    <source>
        <dbReference type="PROSITE" id="PS50053"/>
    </source>
</evidence>
<dbReference type="InterPro" id="IPR050158">
    <property type="entry name" value="Ubiquitin_ubiquitin-like"/>
</dbReference>
<dbReference type="PRINTS" id="PR00348">
    <property type="entry name" value="UBIQUITIN"/>
</dbReference>
<dbReference type="InterPro" id="IPR019956">
    <property type="entry name" value="Ubiquitin_dom"/>
</dbReference>
<keyword evidence="1" id="KW-1017">Isopeptide bond</keyword>
<proteinExistence type="predicted"/>
<dbReference type="GO" id="GO:0003729">
    <property type="term" value="F:mRNA binding"/>
    <property type="evidence" value="ECO:0007669"/>
    <property type="project" value="UniProtKB-ARBA"/>
</dbReference>
<name>V4KJG2_EUTSA</name>
<organism evidence="3 4">
    <name type="scientific">Eutrema salsugineum</name>
    <name type="common">Saltwater cress</name>
    <name type="synonym">Sisymbrium salsugineum</name>
    <dbReference type="NCBI Taxonomy" id="72664"/>
    <lineage>
        <taxon>Eukaryota</taxon>
        <taxon>Viridiplantae</taxon>
        <taxon>Streptophyta</taxon>
        <taxon>Embryophyta</taxon>
        <taxon>Tracheophyta</taxon>
        <taxon>Spermatophyta</taxon>
        <taxon>Magnoliopsida</taxon>
        <taxon>eudicotyledons</taxon>
        <taxon>Gunneridae</taxon>
        <taxon>Pentapetalae</taxon>
        <taxon>rosids</taxon>
        <taxon>malvids</taxon>
        <taxon>Brassicales</taxon>
        <taxon>Brassicaceae</taxon>
        <taxon>Eutremeae</taxon>
        <taxon>Eutrema</taxon>
    </lineage>
</organism>
<gene>
    <name evidence="3" type="ORF">EUTSA_v10012126mg</name>
</gene>
<evidence type="ECO:0000256" key="1">
    <source>
        <dbReference type="ARBA" id="ARBA00022499"/>
    </source>
</evidence>
<dbReference type="Proteomes" id="UP000030689">
    <property type="component" value="Unassembled WGS sequence"/>
</dbReference>
<dbReference type="SUPFAM" id="SSF54236">
    <property type="entry name" value="Ubiquitin-like"/>
    <property type="match status" value="1"/>
</dbReference>
<dbReference type="PROSITE" id="PS50053">
    <property type="entry name" value="UBIQUITIN_2"/>
    <property type="match status" value="1"/>
</dbReference>
<dbReference type="KEGG" id="eus:EUTSA_v10012126mg"/>
<accession>V4KJG2</accession>
<keyword evidence="4" id="KW-1185">Reference proteome</keyword>
<reference evidence="3 4" key="1">
    <citation type="journal article" date="2013" name="Front. Plant Sci.">
        <title>The Reference Genome of the Halophytic Plant Eutrema salsugineum.</title>
        <authorList>
            <person name="Yang R."/>
            <person name="Jarvis D.E."/>
            <person name="Chen H."/>
            <person name="Beilstein M.A."/>
            <person name="Grimwood J."/>
            <person name="Jenkins J."/>
            <person name="Shu S."/>
            <person name="Prochnik S."/>
            <person name="Xin M."/>
            <person name="Ma C."/>
            <person name="Schmutz J."/>
            <person name="Wing R.A."/>
            <person name="Mitchell-Olds T."/>
            <person name="Schumaker K.S."/>
            <person name="Wang X."/>
        </authorList>
    </citation>
    <scope>NUCLEOTIDE SEQUENCE [LARGE SCALE GENOMIC DNA]</scope>
</reference>
<dbReference type="Gramene" id="ESQ30017">
    <property type="protein sequence ID" value="ESQ30017"/>
    <property type="gene ID" value="EUTSA_v10012126mg"/>
</dbReference>
<dbReference type="InterPro" id="IPR000626">
    <property type="entry name" value="Ubiquitin-like_dom"/>
</dbReference>
<dbReference type="AlphaFoldDB" id="V4KJG2"/>
<dbReference type="Pfam" id="PF00240">
    <property type="entry name" value="ubiquitin"/>
    <property type="match status" value="1"/>
</dbReference>
<evidence type="ECO:0000313" key="4">
    <source>
        <dbReference type="Proteomes" id="UP000030689"/>
    </source>
</evidence>
<dbReference type="OMA" id="NIKHEST"/>
<feature type="domain" description="Ubiquitin-like" evidence="2">
    <location>
        <begin position="51"/>
        <end position="126"/>
    </location>
</feature>
<sequence length="126" mass="13953">MKIYIKTLKGKSVNVEVEDSSNAIDLKIHGEPIRELVLRLVPGPGWDAAAMTIYVKTLSGRTITLEAKGSDTIGEVKAKYEEIDGTPVQQQRLIFRGRELQNGRTVAEYDITHESTLHIASRLCGC</sequence>
<dbReference type="FunFam" id="3.10.20.90:FF:000211">
    <property type="entry name" value="Polyubiquitin 9"/>
    <property type="match status" value="1"/>
</dbReference>
<dbReference type="SMART" id="SM00213">
    <property type="entry name" value="UBQ"/>
    <property type="match status" value="1"/>
</dbReference>
<dbReference type="EMBL" id="KI517809">
    <property type="protein sequence ID" value="ESQ30017.1"/>
    <property type="molecule type" value="Genomic_DNA"/>
</dbReference>
<dbReference type="Gene3D" id="3.10.20.90">
    <property type="entry name" value="Phosphatidylinositol 3-kinase Catalytic Subunit, Chain A, domain 1"/>
    <property type="match status" value="1"/>
</dbReference>
<dbReference type="InterPro" id="IPR029071">
    <property type="entry name" value="Ubiquitin-like_domsf"/>
</dbReference>
<dbReference type="eggNOG" id="KOG0001">
    <property type="taxonomic scope" value="Eukaryota"/>
</dbReference>
<protein>
    <recommendedName>
        <fullName evidence="2">Ubiquitin-like domain-containing protein</fullName>
    </recommendedName>
</protein>